<evidence type="ECO:0000259" key="1">
    <source>
        <dbReference type="Pfam" id="PF08885"/>
    </source>
</evidence>
<dbReference type="SUPFAM" id="SSF52266">
    <property type="entry name" value="SGNH hydrolase"/>
    <property type="match status" value="1"/>
</dbReference>
<dbReference type="Pfam" id="PF08885">
    <property type="entry name" value="GSCFA"/>
    <property type="match status" value="1"/>
</dbReference>
<dbReference type="InterPro" id="IPR014982">
    <property type="entry name" value="GSCFA"/>
</dbReference>
<dbReference type="OrthoDB" id="9807687at2"/>
<gene>
    <name evidence="2" type="ORF">ES724_06855</name>
</gene>
<evidence type="ECO:0000313" key="2">
    <source>
        <dbReference type="EMBL" id="TXD94359.1"/>
    </source>
</evidence>
<evidence type="ECO:0000313" key="3">
    <source>
        <dbReference type="Proteomes" id="UP000321367"/>
    </source>
</evidence>
<dbReference type="RefSeq" id="WP_146931342.1">
    <property type="nucleotide sequence ID" value="NZ_CBCSHZ010000007.1"/>
</dbReference>
<keyword evidence="3" id="KW-1185">Reference proteome</keyword>
<name>A0A5C6ZU61_9FLAO</name>
<accession>A0A5C6ZU61</accession>
<protein>
    <submittedName>
        <fullName evidence="2">GSCFA domain-containing protein</fullName>
    </submittedName>
</protein>
<feature type="domain" description="GSCFA" evidence="1">
    <location>
        <begin position="21"/>
        <end position="262"/>
    </location>
</feature>
<organism evidence="2 3">
    <name type="scientific">Gillisia hiemivivida</name>
    <dbReference type="NCBI Taxonomy" id="291190"/>
    <lineage>
        <taxon>Bacteria</taxon>
        <taxon>Pseudomonadati</taxon>
        <taxon>Bacteroidota</taxon>
        <taxon>Flavobacteriia</taxon>
        <taxon>Flavobacteriales</taxon>
        <taxon>Flavobacteriaceae</taxon>
        <taxon>Gillisia</taxon>
    </lineage>
</organism>
<dbReference type="EMBL" id="VORY01000005">
    <property type="protein sequence ID" value="TXD94359.1"/>
    <property type="molecule type" value="Genomic_DNA"/>
</dbReference>
<sequence>MKFRTSVPVIEQEPKINHTSKILLLGSCFVENIGKKLDYYQFQNLRNPFGIFYHPGAIGNFIEKVATSYNYEDKDVFYHNEQWHCFDAHSCLNSSNKKELLFQLNEGVQKTRSFIENATHIVFTLGTSWYYKEEETGLSVANCHKLDQKNFKKELLSVKEIEDVFNNTFQCLLTINPDIKIIFTVSPVRHLKDGFVENQQSKAHLLTGIHQFIAAQKTTNADSCFYFPAYEIMLDELRDYRFYAEDMLHPNSLAIDYIWSHFTEGWIAKKALELFKSIEIIHSGLGHKPFNENSEKHQLFLKNLEDKILSLKNKIPTATFKNIPL</sequence>
<proteinExistence type="predicted"/>
<dbReference type="AlphaFoldDB" id="A0A5C6ZU61"/>
<dbReference type="Proteomes" id="UP000321367">
    <property type="component" value="Unassembled WGS sequence"/>
</dbReference>
<comment type="caution">
    <text evidence="2">The sequence shown here is derived from an EMBL/GenBank/DDBJ whole genome shotgun (WGS) entry which is preliminary data.</text>
</comment>
<reference evidence="2 3" key="1">
    <citation type="submission" date="2019-08" db="EMBL/GenBank/DDBJ databases">
        <title>Genome sequence of Gillisia hiemivivida IC154 (type strain).</title>
        <authorList>
            <person name="Bowman J.P."/>
        </authorList>
    </citation>
    <scope>NUCLEOTIDE SEQUENCE [LARGE SCALE GENOMIC DNA]</scope>
    <source>
        <strain evidence="2 3">IC154</strain>
    </source>
</reference>